<feature type="compositionally biased region" description="Basic and acidic residues" evidence="5">
    <location>
        <begin position="78"/>
        <end position="91"/>
    </location>
</feature>
<feature type="domain" description="DNA-binding protein H-NS-like C-terminal" evidence="6">
    <location>
        <begin position="56"/>
        <end position="95"/>
    </location>
</feature>
<protein>
    <recommendedName>
        <fullName evidence="6">DNA-binding protein H-NS-like C-terminal domain-containing protein</fullName>
    </recommendedName>
</protein>
<dbReference type="SUPFAM" id="SSF81273">
    <property type="entry name" value="H-NS histone-like proteins"/>
    <property type="match status" value="1"/>
</dbReference>
<gene>
    <name evidence="7" type="ORF">WT56_29725</name>
</gene>
<dbReference type="Proteomes" id="UP000062912">
    <property type="component" value="Unassembled WGS sequence"/>
</dbReference>
<reference evidence="7 8" key="1">
    <citation type="submission" date="2015-11" db="EMBL/GenBank/DDBJ databases">
        <title>Expanding the genomic diversity of Burkholderia species for the development of highly accurate diagnostics.</title>
        <authorList>
            <person name="Sahl J."/>
            <person name="Keim P."/>
            <person name="Wagner D."/>
        </authorList>
    </citation>
    <scope>NUCLEOTIDE SEQUENCE [LARGE SCALE GENOMIC DNA]</scope>
    <source>
        <strain evidence="7 8">MSMB368WGS</strain>
    </source>
</reference>
<dbReference type="PANTHER" id="PTHR38097:SF2">
    <property type="entry name" value="DNA-BINDING PROTEIN STPA"/>
    <property type="match status" value="1"/>
</dbReference>
<evidence type="ECO:0000313" key="7">
    <source>
        <dbReference type="EMBL" id="KWF20839.1"/>
    </source>
</evidence>
<dbReference type="Gene3D" id="4.10.430.30">
    <property type="match status" value="1"/>
</dbReference>
<comment type="caution">
    <text evidence="7">The sequence shown here is derived from an EMBL/GenBank/DDBJ whole genome shotgun (WGS) entry which is preliminary data.</text>
</comment>
<evidence type="ECO:0000256" key="4">
    <source>
        <dbReference type="ARBA" id="ARBA00023125"/>
    </source>
</evidence>
<dbReference type="EMBL" id="LPJR01000076">
    <property type="protein sequence ID" value="KWF20839.1"/>
    <property type="molecule type" value="Genomic_DNA"/>
</dbReference>
<sequence>MSTYIELLQQFNRLKQEIESARMREMRRFMGELVELLDRNGVSLNDLVDYHAATGKRLRPMIKPKYLNPMTGQTWTGRGREPKWIRGKDRSGFLIDGSDERLS</sequence>
<dbReference type="SMART" id="SM00528">
    <property type="entry name" value="HNS"/>
    <property type="match status" value="1"/>
</dbReference>
<dbReference type="InterPro" id="IPR027444">
    <property type="entry name" value="H-NS_C_dom"/>
</dbReference>
<dbReference type="OrthoDB" id="5297879at2"/>
<evidence type="ECO:0000259" key="6">
    <source>
        <dbReference type="SMART" id="SM00528"/>
    </source>
</evidence>
<dbReference type="AlphaFoldDB" id="A0A132E8G5"/>
<evidence type="ECO:0000256" key="1">
    <source>
        <dbReference type="ARBA" id="ARBA00004453"/>
    </source>
</evidence>
<proteinExistence type="inferred from homology"/>
<evidence type="ECO:0000256" key="2">
    <source>
        <dbReference type="ARBA" id="ARBA00010610"/>
    </source>
</evidence>
<accession>A0A132E8G5</accession>
<comment type="similarity">
    <text evidence="2">Belongs to the histone-like protein H-NS family.</text>
</comment>
<evidence type="ECO:0000256" key="5">
    <source>
        <dbReference type="SAM" id="MobiDB-lite"/>
    </source>
</evidence>
<dbReference type="PANTHER" id="PTHR38097">
    <property type="match status" value="1"/>
</dbReference>
<evidence type="ECO:0000256" key="3">
    <source>
        <dbReference type="ARBA" id="ARBA00022490"/>
    </source>
</evidence>
<name>A0A132E8G5_9BURK</name>
<dbReference type="RefSeq" id="WP_060246152.1">
    <property type="nucleotide sequence ID" value="NZ_LPJR01000076.1"/>
</dbReference>
<comment type="subcellular location">
    <subcellularLocation>
        <location evidence="1">Cytoplasm</location>
        <location evidence="1">Nucleoid</location>
    </subcellularLocation>
</comment>
<organism evidence="7 8">
    <name type="scientific">Burkholderia pseudomultivorans</name>
    <dbReference type="NCBI Taxonomy" id="1207504"/>
    <lineage>
        <taxon>Bacteria</taxon>
        <taxon>Pseudomonadati</taxon>
        <taxon>Pseudomonadota</taxon>
        <taxon>Betaproteobacteria</taxon>
        <taxon>Burkholderiales</taxon>
        <taxon>Burkholderiaceae</taxon>
        <taxon>Burkholderia</taxon>
        <taxon>Burkholderia cepacia complex</taxon>
    </lineage>
</organism>
<dbReference type="Pfam" id="PF00816">
    <property type="entry name" value="Histone_HNS"/>
    <property type="match status" value="1"/>
</dbReference>
<evidence type="ECO:0000313" key="8">
    <source>
        <dbReference type="Proteomes" id="UP000062912"/>
    </source>
</evidence>
<dbReference type="GO" id="GO:0003677">
    <property type="term" value="F:DNA binding"/>
    <property type="evidence" value="ECO:0007669"/>
    <property type="project" value="UniProtKB-KW"/>
</dbReference>
<keyword evidence="4" id="KW-0238">DNA-binding</keyword>
<dbReference type="GO" id="GO:0009295">
    <property type="term" value="C:nucleoid"/>
    <property type="evidence" value="ECO:0007669"/>
    <property type="project" value="UniProtKB-SubCell"/>
</dbReference>
<keyword evidence="3" id="KW-0963">Cytoplasm</keyword>
<feature type="region of interest" description="Disordered" evidence="5">
    <location>
        <begin position="69"/>
        <end position="103"/>
    </location>
</feature>